<organism evidence="2 3">
    <name type="scientific">Vallitalea guaymasensis</name>
    <dbReference type="NCBI Taxonomy" id="1185412"/>
    <lineage>
        <taxon>Bacteria</taxon>
        <taxon>Bacillati</taxon>
        <taxon>Bacillota</taxon>
        <taxon>Clostridia</taxon>
        <taxon>Lachnospirales</taxon>
        <taxon>Vallitaleaceae</taxon>
        <taxon>Vallitalea</taxon>
    </lineage>
</organism>
<evidence type="ECO:0000313" key="3">
    <source>
        <dbReference type="Proteomes" id="UP000677305"/>
    </source>
</evidence>
<dbReference type="RefSeq" id="WP_212692958.1">
    <property type="nucleotide sequence ID" value="NZ_CP058561.1"/>
</dbReference>
<name>A0A8J8SBK0_9FIRM</name>
<dbReference type="Pfam" id="PF01208">
    <property type="entry name" value="URO-D"/>
    <property type="match status" value="1"/>
</dbReference>
<proteinExistence type="predicted"/>
<dbReference type="InterPro" id="IPR000257">
    <property type="entry name" value="Uroporphyrinogen_deCOase"/>
</dbReference>
<dbReference type="PANTHER" id="PTHR47099:SF1">
    <property type="entry name" value="METHYLCOBAMIDE:COM METHYLTRANSFERASE MTBA"/>
    <property type="match status" value="1"/>
</dbReference>
<dbReference type="EMBL" id="CP058561">
    <property type="protein sequence ID" value="QUH28749.1"/>
    <property type="molecule type" value="Genomic_DNA"/>
</dbReference>
<dbReference type="Proteomes" id="UP000677305">
    <property type="component" value="Chromosome"/>
</dbReference>
<reference evidence="2 3" key="1">
    <citation type="submission" date="2020-07" db="EMBL/GenBank/DDBJ databases">
        <title>Vallitalea guaymasensis genome.</title>
        <authorList>
            <person name="Postec A."/>
        </authorList>
    </citation>
    <scope>NUCLEOTIDE SEQUENCE [LARGE SCALE GENOMIC DNA]</scope>
    <source>
        <strain evidence="2 3">Ra1766G1</strain>
    </source>
</reference>
<dbReference type="Gene3D" id="3.20.20.210">
    <property type="match status" value="1"/>
</dbReference>
<dbReference type="SUPFAM" id="SSF51726">
    <property type="entry name" value="UROD/MetE-like"/>
    <property type="match status" value="1"/>
</dbReference>
<accession>A0A8J8SBK0</accession>
<feature type="domain" description="Uroporphyrinogen decarboxylase (URO-D)" evidence="1">
    <location>
        <begin position="110"/>
        <end position="354"/>
    </location>
</feature>
<dbReference type="AlphaFoldDB" id="A0A8J8SBK0"/>
<keyword evidence="3" id="KW-1185">Reference proteome</keyword>
<dbReference type="PANTHER" id="PTHR47099">
    <property type="entry name" value="METHYLCOBAMIDE:COM METHYLTRANSFERASE MTBA"/>
    <property type="match status" value="1"/>
</dbReference>
<gene>
    <name evidence="2" type="ORF">HYG85_07420</name>
</gene>
<evidence type="ECO:0000259" key="1">
    <source>
        <dbReference type="Pfam" id="PF01208"/>
    </source>
</evidence>
<dbReference type="GO" id="GO:0004853">
    <property type="term" value="F:uroporphyrinogen decarboxylase activity"/>
    <property type="evidence" value="ECO:0007669"/>
    <property type="project" value="InterPro"/>
</dbReference>
<dbReference type="InterPro" id="IPR038071">
    <property type="entry name" value="UROD/MetE-like_sf"/>
</dbReference>
<dbReference type="KEGG" id="vgu:HYG85_07420"/>
<evidence type="ECO:0000313" key="2">
    <source>
        <dbReference type="EMBL" id="QUH28749.1"/>
    </source>
</evidence>
<dbReference type="GO" id="GO:0006779">
    <property type="term" value="P:porphyrin-containing compound biosynthetic process"/>
    <property type="evidence" value="ECO:0007669"/>
    <property type="project" value="InterPro"/>
</dbReference>
<sequence length="373" mass="42584">MRWTREEYIELLTFGDVKRQMFVELFGPLIGLEDEWHKQGATQDQIDMIGFDWDYVPKISCGGNTFRISNLTPKIIEETSEHIIQTDTLGRTTKLCKGKATIPLPLDYPVKDMDSWLKIKPMYEFSEDRIDWNAVEAAKKAQKQGILIRAEIPGGFDEARELMGEEELCVGYYTQPELMKDILDTICNTSYQVLDRVSEHVTIDNLSIHEDMAGKSGSLIGPNIITEFIKPYYRKIWDMLSNKGTRIFSQDSDGNMEAVIDAFLDCGVTVMYPAEPAAGMDIVQLRKKYGNRLAFKGGIDKHVLRQSKEAIRKELEYKMQPLMQQGGVVFGLDHRIPNGTPLENYIYYVNTGREILGLPPLDGKNKGWDRMAF</sequence>
<dbReference type="InterPro" id="IPR052024">
    <property type="entry name" value="Methanogen_methyltrans"/>
</dbReference>
<protein>
    <recommendedName>
        <fullName evidence="1">Uroporphyrinogen decarboxylase (URO-D) domain-containing protein</fullName>
    </recommendedName>
</protein>